<evidence type="ECO:0000256" key="1">
    <source>
        <dbReference type="SAM" id="MobiDB-lite"/>
    </source>
</evidence>
<feature type="region of interest" description="Disordered" evidence="1">
    <location>
        <begin position="1"/>
        <end position="74"/>
    </location>
</feature>
<accession>A0A6G1F8G3</accession>
<evidence type="ECO:0000313" key="3">
    <source>
        <dbReference type="Proteomes" id="UP000479710"/>
    </source>
</evidence>
<name>A0A6G1F8G3_9ORYZ</name>
<reference evidence="2 3" key="1">
    <citation type="submission" date="2019-11" db="EMBL/GenBank/DDBJ databases">
        <title>Whole genome sequence of Oryza granulata.</title>
        <authorList>
            <person name="Li W."/>
        </authorList>
    </citation>
    <scope>NUCLEOTIDE SEQUENCE [LARGE SCALE GENOMIC DNA]</scope>
    <source>
        <strain evidence="3">cv. Menghai</strain>
        <tissue evidence="2">Leaf</tissue>
    </source>
</reference>
<proteinExistence type="predicted"/>
<dbReference type="AlphaFoldDB" id="A0A6G1F8G3"/>
<sequence length="74" mass="8184">MYPIGGPWSHLSREEKGGRENSSWADLADGRTRPWLGPLQHEGRQATARMGWPAGLAKSWPKKEREGKGASGWA</sequence>
<evidence type="ECO:0000313" key="2">
    <source>
        <dbReference type="EMBL" id="KAF0933143.1"/>
    </source>
</evidence>
<keyword evidence="3" id="KW-1185">Reference proteome</keyword>
<dbReference type="Proteomes" id="UP000479710">
    <property type="component" value="Unassembled WGS sequence"/>
</dbReference>
<dbReference type="EMBL" id="SPHZ02000001">
    <property type="protein sequence ID" value="KAF0933143.1"/>
    <property type="molecule type" value="Genomic_DNA"/>
</dbReference>
<gene>
    <name evidence="2" type="ORF">E2562_014133</name>
</gene>
<comment type="caution">
    <text evidence="2">The sequence shown here is derived from an EMBL/GenBank/DDBJ whole genome shotgun (WGS) entry which is preliminary data.</text>
</comment>
<protein>
    <submittedName>
        <fullName evidence="2">Uncharacterized protein</fullName>
    </submittedName>
</protein>
<organism evidence="2 3">
    <name type="scientific">Oryza meyeriana var. granulata</name>
    <dbReference type="NCBI Taxonomy" id="110450"/>
    <lineage>
        <taxon>Eukaryota</taxon>
        <taxon>Viridiplantae</taxon>
        <taxon>Streptophyta</taxon>
        <taxon>Embryophyta</taxon>
        <taxon>Tracheophyta</taxon>
        <taxon>Spermatophyta</taxon>
        <taxon>Magnoliopsida</taxon>
        <taxon>Liliopsida</taxon>
        <taxon>Poales</taxon>
        <taxon>Poaceae</taxon>
        <taxon>BOP clade</taxon>
        <taxon>Oryzoideae</taxon>
        <taxon>Oryzeae</taxon>
        <taxon>Oryzinae</taxon>
        <taxon>Oryza</taxon>
        <taxon>Oryza meyeriana</taxon>
    </lineage>
</organism>